<feature type="transmembrane region" description="Helical" evidence="8">
    <location>
        <begin position="38"/>
        <end position="60"/>
    </location>
</feature>
<comment type="similarity">
    <text evidence="7">Belongs to the ThrE exporter (TC 2.A.79) family.</text>
</comment>
<keyword evidence="5 8" id="KW-1133">Transmembrane helix</keyword>
<comment type="subcellular location">
    <subcellularLocation>
        <location evidence="1">Cell membrane</location>
        <topology evidence="1">Multi-pass membrane protein</topology>
    </subcellularLocation>
</comment>
<evidence type="ECO:0000256" key="3">
    <source>
        <dbReference type="ARBA" id="ARBA00022519"/>
    </source>
</evidence>
<evidence type="ECO:0000256" key="2">
    <source>
        <dbReference type="ARBA" id="ARBA00022475"/>
    </source>
</evidence>
<evidence type="ECO:0000256" key="7">
    <source>
        <dbReference type="ARBA" id="ARBA00034125"/>
    </source>
</evidence>
<feature type="transmembrane region" description="Helical" evidence="8">
    <location>
        <begin position="116"/>
        <end position="134"/>
    </location>
</feature>
<dbReference type="GO" id="GO:0005886">
    <property type="term" value="C:plasma membrane"/>
    <property type="evidence" value="ECO:0007669"/>
    <property type="project" value="UniProtKB-SubCell"/>
</dbReference>
<organism evidence="10 11">
    <name type="scientific">Dysosmobacter segnis</name>
    <dbReference type="NCBI Taxonomy" id="2763042"/>
    <lineage>
        <taxon>Bacteria</taxon>
        <taxon>Bacillati</taxon>
        <taxon>Bacillota</taxon>
        <taxon>Clostridia</taxon>
        <taxon>Eubacteriales</taxon>
        <taxon>Oscillospiraceae</taxon>
        <taxon>Dysosmobacter</taxon>
    </lineage>
</organism>
<name>A0A923MG33_9FIRM</name>
<keyword evidence="6 8" id="KW-0472">Membrane</keyword>
<evidence type="ECO:0000313" key="10">
    <source>
        <dbReference type="EMBL" id="MBC5768804.1"/>
    </source>
</evidence>
<reference evidence="10" key="1">
    <citation type="submission" date="2020-08" db="EMBL/GenBank/DDBJ databases">
        <title>Genome public.</title>
        <authorList>
            <person name="Liu C."/>
            <person name="Sun Q."/>
        </authorList>
    </citation>
    <scope>NUCLEOTIDE SEQUENCE</scope>
    <source>
        <strain evidence="10">BX15</strain>
    </source>
</reference>
<evidence type="ECO:0000256" key="8">
    <source>
        <dbReference type="SAM" id="Phobius"/>
    </source>
</evidence>
<keyword evidence="3" id="KW-0997">Cell inner membrane</keyword>
<comment type="caution">
    <text evidence="10">The sequence shown here is derived from an EMBL/GenBank/DDBJ whole genome shotgun (WGS) entry which is preliminary data.</text>
</comment>
<dbReference type="PANTHER" id="PTHR34390:SF1">
    <property type="entry name" value="SUCCINATE TRANSPORTER SUBUNIT YJJB-RELATED"/>
    <property type="match status" value="1"/>
</dbReference>
<feature type="domain" description="Threonine/Serine exporter ThrE" evidence="9">
    <location>
        <begin position="4"/>
        <end position="130"/>
    </location>
</feature>
<dbReference type="InterPro" id="IPR024528">
    <property type="entry name" value="ThrE_2"/>
</dbReference>
<dbReference type="RefSeq" id="WP_187013211.1">
    <property type="nucleotide sequence ID" value="NZ_JACOQI010000001.1"/>
</dbReference>
<dbReference type="GO" id="GO:0015744">
    <property type="term" value="P:succinate transport"/>
    <property type="evidence" value="ECO:0007669"/>
    <property type="project" value="TreeGrafter"/>
</dbReference>
<accession>A0A923MG33</accession>
<keyword evidence="4 8" id="KW-0812">Transmembrane</keyword>
<proteinExistence type="inferred from homology"/>
<evidence type="ECO:0000259" key="9">
    <source>
        <dbReference type="Pfam" id="PF12821"/>
    </source>
</evidence>
<gene>
    <name evidence="10" type="ORF">H8Z83_00355</name>
</gene>
<dbReference type="EMBL" id="JACOQI010000001">
    <property type="protein sequence ID" value="MBC5768804.1"/>
    <property type="molecule type" value="Genomic_DNA"/>
</dbReference>
<keyword evidence="11" id="KW-1185">Reference proteome</keyword>
<dbReference type="AlphaFoldDB" id="A0A923MG33"/>
<evidence type="ECO:0000313" key="11">
    <source>
        <dbReference type="Proteomes" id="UP000620327"/>
    </source>
</evidence>
<keyword evidence="2" id="KW-1003">Cell membrane</keyword>
<dbReference type="InterPro" id="IPR050539">
    <property type="entry name" value="ThrE_Dicarb/AminoAcid_Exp"/>
</dbReference>
<protein>
    <submittedName>
        <fullName evidence="10">Threonine/serine exporter family protein</fullName>
    </submittedName>
</protein>
<feature type="transmembrane region" description="Helical" evidence="8">
    <location>
        <begin position="67"/>
        <end position="89"/>
    </location>
</feature>
<dbReference type="Proteomes" id="UP000620327">
    <property type="component" value="Unassembled WGS sequence"/>
</dbReference>
<evidence type="ECO:0000256" key="5">
    <source>
        <dbReference type="ARBA" id="ARBA00022989"/>
    </source>
</evidence>
<dbReference type="Pfam" id="PF12821">
    <property type="entry name" value="ThrE_2"/>
    <property type="match status" value="1"/>
</dbReference>
<evidence type="ECO:0000256" key="4">
    <source>
        <dbReference type="ARBA" id="ARBA00022692"/>
    </source>
</evidence>
<dbReference type="PANTHER" id="PTHR34390">
    <property type="entry name" value="UPF0442 PROTEIN YJJB-RELATED"/>
    <property type="match status" value="1"/>
</dbReference>
<evidence type="ECO:0000256" key="1">
    <source>
        <dbReference type="ARBA" id="ARBA00004651"/>
    </source>
</evidence>
<evidence type="ECO:0000256" key="6">
    <source>
        <dbReference type="ARBA" id="ARBA00023136"/>
    </source>
</evidence>
<sequence length="147" mass="15976">MIVQLLTSFTGALGFCLVFHLRRRYMFAASLGGLLTCGVYLAAASIWSGILLPTLTAAAFAALYAEFLAWFMGAPATLFLIPALLIPLVPGRPLYYAMYYAVQQDMDLSADFARQTALYALGIALGASLVWALADMRRHLKQNGFGN</sequence>